<dbReference type="RefSeq" id="WP_256030506.1">
    <property type="nucleotide sequence ID" value="NZ_JAHLKM010000026.1"/>
</dbReference>
<dbReference type="Gene3D" id="3.40.50.150">
    <property type="entry name" value="Vaccinia Virus protein VP39"/>
    <property type="match status" value="1"/>
</dbReference>
<evidence type="ECO:0000256" key="9">
    <source>
        <dbReference type="PROSITE-ProRule" id="PRU00958"/>
    </source>
</evidence>
<evidence type="ECO:0000256" key="8">
    <source>
        <dbReference type="HAMAP-Rule" id="MF_00290"/>
    </source>
</evidence>
<dbReference type="PROSITE" id="PS51626">
    <property type="entry name" value="SAM_MT_TRM1"/>
    <property type="match status" value="1"/>
</dbReference>
<dbReference type="Proteomes" id="UP001139494">
    <property type="component" value="Unassembled WGS sequence"/>
</dbReference>
<dbReference type="NCBIfam" id="NF003327">
    <property type="entry name" value="PRK04338.1-1"/>
    <property type="match status" value="1"/>
</dbReference>
<keyword evidence="8" id="KW-0479">Metal-binding</keyword>
<dbReference type="PANTHER" id="PTHR10631">
    <property type="entry name" value="N 2 ,N 2 -DIMETHYLGUANOSINE TRNA METHYLTRANSFERASE"/>
    <property type="match status" value="1"/>
</dbReference>
<dbReference type="Gene3D" id="3.30.56.70">
    <property type="entry name" value="N2,N2-dimethylguanosine tRNA methyltransferase, C-terminal domain"/>
    <property type="match status" value="1"/>
</dbReference>
<keyword evidence="5 8" id="KW-0819">tRNA processing</keyword>
<evidence type="ECO:0000256" key="6">
    <source>
        <dbReference type="ARBA" id="ARBA00022884"/>
    </source>
</evidence>
<name>A0A9R1D6M1_9EURY</name>
<accession>A0A9R1D6M1</accession>
<feature type="binding site" evidence="8">
    <location>
        <position position="37"/>
    </location>
    <ligand>
        <name>S-adenosyl-L-methionine</name>
        <dbReference type="ChEBI" id="CHEBI:59789"/>
    </ligand>
</feature>
<gene>
    <name evidence="8" type="primary">trm1</name>
    <name evidence="10" type="ORF">KM295_13460</name>
</gene>
<evidence type="ECO:0000313" key="11">
    <source>
        <dbReference type="Proteomes" id="UP001139494"/>
    </source>
</evidence>
<comment type="similarity">
    <text evidence="8 9">Belongs to the class I-like SAM-binding methyltransferase superfamily. Trm1 family.</text>
</comment>
<feature type="binding site" evidence="8">
    <location>
        <position position="64"/>
    </location>
    <ligand>
        <name>S-adenosyl-L-methionine</name>
        <dbReference type="ChEBI" id="CHEBI:59789"/>
    </ligand>
</feature>
<dbReference type="GO" id="GO:0000049">
    <property type="term" value="F:tRNA binding"/>
    <property type="evidence" value="ECO:0007669"/>
    <property type="project" value="UniProtKB-UniRule"/>
</dbReference>
<dbReference type="EMBL" id="JAHLKM010000026">
    <property type="protein sequence ID" value="MCQ4334466.1"/>
    <property type="molecule type" value="Genomic_DNA"/>
</dbReference>
<evidence type="ECO:0000256" key="3">
    <source>
        <dbReference type="ARBA" id="ARBA00022679"/>
    </source>
</evidence>
<feature type="binding site" evidence="8">
    <location>
        <position position="237"/>
    </location>
    <ligand>
        <name>Zn(2+)</name>
        <dbReference type="ChEBI" id="CHEBI:29105"/>
    </ligand>
</feature>
<keyword evidence="3 8" id="KW-0808">Transferase</keyword>
<dbReference type="InterPro" id="IPR002905">
    <property type="entry name" value="Trm1"/>
</dbReference>
<evidence type="ECO:0000256" key="1">
    <source>
        <dbReference type="ARBA" id="ARBA00022555"/>
    </source>
</evidence>
<organism evidence="10 11">
    <name type="scientific">Natronomonas aquatica</name>
    <dbReference type="NCBI Taxonomy" id="2841590"/>
    <lineage>
        <taxon>Archaea</taxon>
        <taxon>Methanobacteriati</taxon>
        <taxon>Methanobacteriota</taxon>
        <taxon>Stenosarchaea group</taxon>
        <taxon>Halobacteria</taxon>
        <taxon>Halobacteriales</taxon>
        <taxon>Natronomonadaceae</taxon>
        <taxon>Natronomonas</taxon>
    </lineage>
</organism>
<comment type="caution">
    <text evidence="10">The sequence shown here is derived from an EMBL/GenBank/DDBJ whole genome shotgun (WGS) entry which is preliminary data.</text>
</comment>
<dbReference type="NCBIfam" id="TIGR00308">
    <property type="entry name" value="TRM1"/>
    <property type="match status" value="1"/>
</dbReference>
<comment type="catalytic activity">
    <reaction evidence="8">
        <text>guanosine(26) in tRNA + 2 S-adenosyl-L-methionine = N(2)-dimethylguanosine(26) in tRNA + 2 S-adenosyl-L-homocysteine + 2 H(+)</text>
        <dbReference type="Rhea" id="RHEA:43140"/>
        <dbReference type="Rhea" id="RHEA-COMP:10359"/>
        <dbReference type="Rhea" id="RHEA-COMP:10360"/>
        <dbReference type="ChEBI" id="CHEBI:15378"/>
        <dbReference type="ChEBI" id="CHEBI:57856"/>
        <dbReference type="ChEBI" id="CHEBI:59789"/>
        <dbReference type="ChEBI" id="CHEBI:74269"/>
        <dbReference type="ChEBI" id="CHEBI:74513"/>
        <dbReference type="EC" id="2.1.1.216"/>
    </reaction>
</comment>
<sequence>MEVREGAVTIEVPEKRHGASEGSGEGVFYNPVQELNRDITVGVLRAVDSECGSYLDAMTASGIRAVRAAEAGYSVTGCDVDSEAVELARANLERNGLDGAIHRRNVNAHMHESHHDVVDLDPFGTPIPFVDAAFRSARNYVCVTATDTAPLCGAHFESGVRSYGAVPRNTEFHPEMGLRVLLSALVRTAARYDIAATPVLSHVSSHYVRTYLRLDGGAQAADRRIEKLGYIDHCQQCLWRDHERTLVADPTAECPECGQSTWTAGPVWLGPPHDPAFVGEAAAAIPEDAATAEEARDLLDSIAAELDTPTHYDQHRLYSRWGEPNVAMDEFLVTLRDAGYPASRTHYGGTTFKTDAGVDEIYDALH</sequence>
<keyword evidence="4 8" id="KW-0949">S-adenosyl-L-methionine</keyword>
<keyword evidence="11" id="KW-1185">Reference proteome</keyword>
<keyword evidence="8" id="KW-0862">Zinc</keyword>
<dbReference type="GO" id="GO:0160104">
    <property type="term" value="F:tRNA (guanine(26)-N2)-dimethyltransferase activity"/>
    <property type="evidence" value="ECO:0007669"/>
    <property type="project" value="UniProtKB-UniRule"/>
</dbReference>
<dbReference type="HAMAP" id="MF_00290">
    <property type="entry name" value="tRNA_dimethyltr_TRM1"/>
    <property type="match status" value="1"/>
</dbReference>
<dbReference type="AlphaFoldDB" id="A0A9R1D6M1"/>
<feature type="binding site" evidence="8">
    <location>
        <position position="79"/>
    </location>
    <ligand>
        <name>S-adenosyl-L-methionine</name>
        <dbReference type="ChEBI" id="CHEBI:59789"/>
    </ligand>
</feature>
<dbReference type="InterPro" id="IPR022923">
    <property type="entry name" value="TRM1_arc_bac"/>
</dbReference>
<comment type="caution">
    <text evidence="8">Lacks conserved residue(s) required for the propagation of feature annotation.</text>
</comment>
<dbReference type="Pfam" id="PF02005">
    <property type="entry name" value="TRM"/>
    <property type="match status" value="1"/>
</dbReference>
<comment type="function">
    <text evidence="8">Dimethylates a single guanine residue at position 26 of a number of tRNAs using S-adenosyl-L-methionine as donor of the methyl groups.</text>
</comment>
<feature type="binding site" evidence="8">
    <location>
        <position position="254"/>
    </location>
    <ligand>
        <name>Zn(2+)</name>
        <dbReference type="ChEBI" id="CHEBI:29105"/>
    </ligand>
</feature>
<keyword evidence="2 8" id="KW-0489">Methyltransferase</keyword>
<feature type="binding site" evidence="8">
    <location>
        <position position="234"/>
    </location>
    <ligand>
        <name>Zn(2+)</name>
        <dbReference type="ChEBI" id="CHEBI:29105"/>
    </ligand>
</feature>
<keyword evidence="6 8" id="KW-0694">RNA-binding</keyword>
<dbReference type="EC" id="2.1.1.216" evidence="7 8"/>
<keyword evidence="1 8" id="KW-0820">tRNA-binding</keyword>
<evidence type="ECO:0000256" key="2">
    <source>
        <dbReference type="ARBA" id="ARBA00022603"/>
    </source>
</evidence>
<evidence type="ECO:0000256" key="7">
    <source>
        <dbReference type="ARBA" id="ARBA00039099"/>
    </source>
</evidence>
<evidence type="ECO:0000256" key="4">
    <source>
        <dbReference type="ARBA" id="ARBA00022691"/>
    </source>
</evidence>
<reference evidence="10" key="1">
    <citation type="journal article" date="2023" name="Front. Microbiol.">
        <title>Genomic-based phylogenetic and metabolic analyses of the genus Natronomonas, and description of Natronomonas aquatica sp. nov.</title>
        <authorList>
            <person name="Garcia-Roldan A."/>
            <person name="Duran-Viseras A."/>
            <person name="de la Haba R.R."/>
            <person name="Corral P."/>
            <person name="Sanchez-Porro C."/>
            <person name="Ventosa A."/>
        </authorList>
    </citation>
    <scope>NUCLEOTIDE SEQUENCE</scope>
    <source>
        <strain evidence="10">F2-12</strain>
    </source>
</reference>
<dbReference type="CDD" id="cd02440">
    <property type="entry name" value="AdoMet_MTases"/>
    <property type="match status" value="1"/>
</dbReference>
<evidence type="ECO:0000313" key="10">
    <source>
        <dbReference type="EMBL" id="MCQ4334466.1"/>
    </source>
</evidence>
<dbReference type="GO" id="GO:0002940">
    <property type="term" value="P:tRNA N2-guanine methylation"/>
    <property type="evidence" value="ECO:0007669"/>
    <property type="project" value="TreeGrafter"/>
</dbReference>
<dbReference type="GO" id="GO:0046872">
    <property type="term" value="F:metal ion binding"/>
    <property type="evidence" value="ECO:0007669"/>
    <property type="project" value="UniProtKB-KW"/>
</dbReference>
<dbReference type="SUPFAM" id="SSF53335">
    <property type="entry name" value="S-adenosyl-L-methionine-dependent methyltransferases"/>
    <property type="match status" value="1"/>
</dbReference>
<evidence type="ECO:0000256" key="5">
    <source>
        <dbReference type="ARBA" id="ARBA00022694"/>
    </source>
</evidence>
<dbReference type="PANTHER" id="PTHR10631:SF3">
    <property type="entry name" value="TRNA (GUANINE(26)-N(2))-DIMETHYLTRANSFERASE"/>
    <property type="match status" value="1"/>
</dbReference>
<dbReference type="InterPro" id="IPR042296">
    <property type="entry name" value="tRNA_met_Trm1_C"/>
</dbReference>
<protein>
    <recommendedName>
        <fullName evidence="7 8">tRNA (guanine(26)-N(2))-dimethyltransferase</fullName>
        <ecNumber evidence="7 8">2.1.1.216</ecNumber>
    </recommendedName>
    <alternativeName>
        <fullName evidence="8">tRNA 2,2-dimethylguanosine-26 methyltransferase</fullName>
    </alternativeName>
    <alternativeName>
        <fullName evidence="8">tRNA(guanine-26,N(2)-N(2)) methyltransferase</fullName>
    </alternativeName>
    <alternativeName>
        <fullName evidence="8">tRNA(m(2,2)G26)dimethyltransferase</fullName>
    </alternativeName>
</protein>
<dbReference type="InterPro" id="IPR029063">
    <property type="entry name" value="SAM-dependent_MTases_sf"/>
</dbReference>
<proteinExistence type="inferred from homology"/>
<feature type="binding site" evidence="8">
    <location>
        <position position="257"/>
    </location>
    <ligand>
        <name>Zn(2+)</name>
        <dbReference type="ChEBI" id="CHEBI:29105"/>
    </ligand>
</feature>